<evidence type="ECO:0000256" key="1">
    <source>
        <dbReference type="PROSITE-ProRule" id="PRU00047"/>
    </source>
</evidence>
<keyword evidence="1" id="KW-0862">Zinc</keyword>
<evidence type="ECO:0000313" key="5">
    <source>
        <dbReference type="RefSeq" id="XP_030763700.1"/>
    </source>
</evidence>
<dbReference type="Pfam" id="PF00098">
    <property type="entry name" value="zf-CCHC"/>
    <property type="match status" value="1"/>
</dbReference>
<feature type="region of interest" description="Disordered" evidence="2">
    <location>
        <begin position="1"/>
        <end position="51"/>
    </location>
</feature>
<proteinExistence type="predicted"/>
<protein>
    <submittedName>
        <fullName evidence="5">Uncharacterized protein LOC115888206</fullName>
    </submittedName>
</protein>
<dbReference type="KEGG" id="soy:115888206"/>
<dbReference type="InterPro" id="IPR001878">
    <property type="entry name" value="Znf_CCHC"/>
</dbReference>
<evidence type="ECO:0000259" key="3">
    <source>
        <dbReference type="PROSITE" id="PS50158"/>
    </source>
</evidence>
<name>A0A6J2YLF1_SITOR</name>
<sequence length="221" mass="25261">MSGSAGNVIKPFDGNGSMAEEQRQKCNLTPEVGSSASFYGNNENKNKKKTAKKKCPFKCYLCGKVGHKKVDCFKNKKESQKANLAEEENQCKNEQQEKVTIHDDDVTDAEDNDSESINSNQEDPEVENYEDIVNKSERPRRTIQVSKHFEDYDLNYDNSSDRYDEGMIALFIESIDSPQKNFKDAMSQGWKEAIQNELAMKCNQQKRYLGSDKKTYECESN</sequence>
<dbReference type="AlphaFoldDB" id="A0A6J2YLF1"/>
<feature type="compositionally biased region" description="Basic and acidic residues" evidence="2">
    <location>
        <begin position="89"/>
        <end position="104"/>
    </location>
</feature>
<evidence type="ECO:0000256" key="2">
    <source>
        <dbReference type="SAM" id="MobiDB-lite"/>
    </source>
</evidence>
<dbReference type="InterPro" id="IPR036875">
    <property type="entry name" value="Znf_CCHC_sf"/>
</dbReference>
<dbReference type="PROSITE" id="PS50158">
    <property type="entry name" value="ZF_CCHC"/>
    <property type="match status" value="1"/>
</dbReference>
<gene>
    <name evidence="5" type="primary">LOC115888206</name>
</gene>
<dbReference type="GeneID" id="115888206"/>
<dbReference type="GO" id="GO:0008270">
    <property type="term" value="F:zinc ion binding"/>
    <property type="evidence" value="ECO:0007669"/>
    <property type="project" value="UniProtKB-KW"/>
</dbReference>
<evidence type="ECO:0000313" key="4">
    <source>
        <dbReference type="Proteomes" id="UP000504635"/>
    </source>
</evidence>
<feature type="region of interest" description="Disordered" evidence="2">
    <location>
        <begin position="79"/>
        <end position="130"/>
    </location>
</feature>
<dbReference type="InParanoid" id="A0A6J2YLF1"/>
<feature type="compositionally biased region" description="Acidic residues" evidence="2">
    <location>
        <begin position="105"/>
        <end position="114"/>
    </location>
</feature>
<organism evidence="4 5">
    <name type="scientific">Sitophilus oryzae</name>
    <name type="common">Rice weevil</name>
    <name type="synonym">Curculio oryzae</name>
    <dbReference type="NCBI Taxonomy" id="7048"/>
    <lineage>
        <taxon>Eukaryota</taxon>
        <taxon>Metazoa</taxon>
        <taxon>Ecdysozoa</taxon>
        <taxon>Arthropoda</taxon>
        <taxon>Hexapoda</taxon>
        <taxon>Insecta</taxon>
        <taxon>Pterygota</taxon>
        <taxon>Neoptera</taxon>
        <taxon>Endopterygota</taxon>
        <taxon>Coleoptera</taxon>
        <taxon>Polyphaga</taxon>
        <taxon>Cucujiformia</taxon>
        <taxon>Curculionidae</taxon>
        <taxon>Dryophthorinae</taxon>
        <taxon>Sitophilus</taxon>
    </lineage>
</organism>
<accession>A0A6J2YLF1</accession>
<dbReference type="Proteomes" id="UP000504635">
    <property type="component" value="Unplaced"/>
</dbReference>
<dbReference type="GO" id="GO:0003676">
    <property type="term" value="F:nucleic acid binding"/>
    <property type="evidence" value="ECO:0007669"/>
    <property type="project" value="InterPro"/>
</dbReference>
<reference evidence="5" key="1">
    <citation type="submission" date="2025-08" db="UniProtKB">
        <authorList>
            <consortium name="RefSeq"/>
        </authorList>
    </citation>
    <scope>IDENTIFICATION</scope>
    <source>
        <tissue evidence="5">Gonads</tissue>
    </source>
</reference>
<feature type="domain" description="CCHC-type" evidence="3">
    <location>
        <begin position="58"/>
        <end position="72"/>
    </location>
</feature>
<keyword evidence="1" id="KW-0863">Zinc-finger</keyword>
<dbReference type="RefSeq" id="XP_030763700.1">
    <property type="nucleotide sequence ID" value="XM_030907840.1"/>
</dbReference>
<keyword evidence="1" id="KW-0479">Metal-binding</keyword>
<keyword evidence="4" id="KW-1185">Reference proteome</keyword>
<dbReference type="SUPFAM" id="SSF57756">
    <property type="entry name" value="Retrovirus zinc finger-like domains"/>
    <property type="match status" value="1"/>
</dbReference>